<protein>
    <recommendedName>
        <fullName evidence="3">Rx N-terminal domain-containing protein</fullName>
    </recommendedName>
</protein>
<evidence type="ECO:0008006" key="3">
    <source>
        <dbReference type="Google" id="ProtNLM"/>
    </source>
</evidence>
<dbReference type="EMBL" id="CM008053">
    <property type="protein sequence ID" value="PVH33753.1"/>
    <property type="molecule type" value="Genomic_DNA"/>
</dbReference>
<dbReference type="AlphaFoldDB" id="A0A2T8I7V1"/>
<name>A0A2T8I7V1_9POAL</name>
<reference evidence="2" key="1">
    <citation type="submission" date="2018-04" db="EMBL/GenBank/DDBJ databases">
        <title>WGS assembly of Panicum hallii.</title>
        <authorList>
            <person name="Lovell J."/>
            <person name="Jenkins J."/>
            <person name="Lowry D."/>
            <person name="Mamidi S."/>
            <person name="Sreedasyam A."/>
            <person name="Weng X."/>
            <person name="Barry K."/>
            <person name="Bonette J."/>
            <person name="Campitelli B."/>
            <person name="Daum C."/>
            <person name="Gordon S."/>
            <person name="Gould B."/>
            <person name="Lipzen A."/>
            <person name="Macqueen A."/>
            <person name="Palacio-Mejia J."/>
            <person name="Plott C."/>
            <person name="Shakirov E."/>
            <person name="Shu S."/>
            <person name="Yoshinaga Y."/>
            <person name="Zane M."/>
            <person name="Rokhsar D."/>
            <person name="Grimwood J."/>
            <person name="Schmutz J."/>
            <person name="Juenger T."/>
        </authorList>
    </citation>
    <scope>NUCLEOTIDE SEQUENCE [LARGE SCALE GENOMIC DNA]</scope>
    <source>
        <strain evidence="2">FIL2</strain>
    </source>
</reference>
<feature type="compositionally biased region" description="Basic and acidic residues" evidence="1">
    <location>
        <begin position="60"/>
        <end position="71"/>
    </location>
</feature>
<sequence length="84" mass="9189">MSGMEAALASGLLKVAGDKLVSLIKSEFASITGVKKDLSDLQDIHGEITSWLSLVHINDKGDSEPRRDTRTRQQHSHLGSNFDK</sequence>
<evidence type="ECO:0000313" key="2">
    <source>
        <dbReference type="EMBL" id="PVH33753.1"/>
    </source>
</evidence>
<dbReference type="Proteomes" id="UP000243499">
    <property type="component" value="Chromosome 8"/>
</dbReference>
<evidence type="ECO:0000256" key="1">
    <source>
        <dbReference type="SAM" id="MobiDB-lite"/>
    </source>
</evidence>
<organism evidence="2">
    <name type="scientific">Panicum hallii</name>
    <dbReference type="NCBI Taxonomy" id="206008"/>
    <lineage>
        <taxon>Eukaryota</taxon>
        <taxon>Viridiplantae</taxon>
        <taxon>Streptophyta</taxon>
        <taxon>Embryophyta</taxon>
        <taxon>Tracheophyta</taxon>
        <taxon>Spermatophyta</taxon>
        <taxon>Magnoliopsida</taxon>
        <taxon>Liliopsida</taxon>
        <taxon>Poales</taxon>
        <taxon>Poaceae</taxon>
        <taxon>PACMAD clade</taxon>
        <taxon>Panicoideae</taxon>
        <taxon>Panicodae</taxon>
        <taxon>Paniceae</taxon>
        <taxon>Panicinae</taxon>
        <taxon>Panicum</taxon>
        <taxon>Panicum sect. Panicum</taxon>
    </lineage>
</organism>
<accession>A0A2T8I7V1</accession>
<feature type="region of interest" description="Disordered" evidence="1">
    <location>
        <begin position="60"/>
        <end position="84"/>
    </location>
</feature>
<proteinExistence type="predicted"/>
<gene>
    <name evidence="2" type="ORF">PAHAL_8G059700</name>
</gene>
<dbReference type="Gramene" id="PVH33753">
    <property type="protein sequence ID" value="PVH33753"/>
    <property type="gene ID" value="PAHAL_8G059700"/>
</dbReference>